<evidence type="ECO:0000256" key="3">
    <source>
        <dbReference type="ARBA" id="ARBA00022536"/>
    </source>
</evidence>
<dbReference type="SMART" id="SM00179">
    <property type="entry name" value="EGF_CA"/>
    <property type="match status" value="3"/>
</dbReference>
<dbReference type="SMART" id="SM00181">
    <property type="entry name" value="EGF"/>
    <property type="match status" value="3"/>
</dbReference>
<comment type="caution">
    <text evidence="10">The sequence shown here is derived from an EMBL/GenBank/DDBJ whole genome shotgun (WGS) entry which is preliminary data.</text>
</comment>
<keyword evidence="2" id="KW-0964">Secreted</keyword>
<keyword evidence="3 8" id="KW-0245">EGF-like domain</keyword>
<dbReference type="InterPro" id="IPR000152">
    <property type="entry name" value="EGF-type_Asp/Asn_hydroxyl_site"/>
</dbReference>
<dbReference type="InterPro" id="IPR000742">
    <property type="entry name" value="EGF"/>
</dbReference>
<reference evidence="10" key="1">
    <citation type="submission" date="2013-04" db="EMBL/GenBank/DDBJ databases">
        <authorList>
            <person name="Qu J."/>
            <person name="Murali S.C."/>
            <person name="Bandaranaike D."/>
            <person name="Bellair M."/>
            <person name="Blankenburg K."/>
            <person name="Chao H."/>
            <person name="Dinh H."/>
            <person name="Doddapaneni H."/>
            <person name="Downs B."/>
            <person name="Dugan-Rocha S."/>
            <person name="Elkadiri S."/>
            <person name="Gnanaolivu R.D."/>
            <person name="Hernandez B."/>
            <person name="Javaid M."/>
            <person name="Jayaseelan J.C."/>
            <person name="Lee S."/>
            <person name="Li M."/>
            <person name="Ming W."/>
            <person name="Munidasa M."/>
            <person name="Muniz J."/>
            <person name="Nguyen L."/>
            <person name="Ongeri F."/>
            <person name="Osuji N."/>
            <person name="Pu L.-L."/>
            <person name="Puazo M."/>
            <person name="Qu C."/>
            <person name="Quiroz J."/>
            <person name="Raj R."/>
            <person name="Weissenberger G."/>
            <person name="Xin Y."/>
            <person name="Zou X."/>
            <person name="Han Y."/>
            <person name="Richards S."/>
            <person name="Worley K."/>
            <person name="Muzny D."/>
            <person name="Gibbs R."/>
        </authorList>
    </citation>
    <scope>NUCLEOTIDE SEQUENCE</scope>
    <source>
        <strain evidence="10">Sampled in the wild</strain>
    </source>
</reference>
<keyword evidence="5" id="KW-0677">Repeat</keyword>
<evidence type="ECO:0000256" key="4">
    <source>
        <dbReference type="ARBA" id="ARBA00022729"/>
    </source>
</evidence>
<dbReference type="Proteomes" id="UP000792457">
    <property type="component" value="Unassembled WGS sequence"/>
</dbReference>
<dbReference type="OrthoDB" id="10045365at2759"/>
<keyword evidence="6" id="KW-1015">Disulfide bond</keyword>
<evidence type="ECO:0000256" key="6">
    <source>
        <dbReference type="ARBA" id="ARBA00023157"/>
    </source>
</evidence>
<dbReference type="InterPro" id="IPR049883">
    <property type="entry name" value="NOTCH1_EGF-like"/>
</dbReference>
<keyword evidence="4" id="KW-0732">Signal</keyword>
<gene>
    <name evidence="10" type="ORF">J437_LFUL008109</name>
</gene>
<evidence type="ECO:0000313" key="11">
    <source>
        <dbReference type="Proteomes" id="UP000792457"/>
    </source>
</evidence>
<dbReference type="GO" id="GO:0005509">
    <property type="term" value="F:calcium ion binding"/>
    <property type="evidence" value="ECO:0007669"/>
    <property type="project" value="InterPro"/>
</dbReference>
<evidence type="ECO:0000313" key="10">
    <source>
        <dbReference type="EMBL" id="KAG8225724.1"/>
    </source>
</evidence>
<dbReference type="InterPro" id="IPR001881">
    <property type="entry name" value="EGF-like_Ca-bd_dom"/>
</dbReference>
<dbReference type="PANTHER" id="PTHR24034">
    <property type="entry name" value="EGF-LIKE DOMAIN-CONTAINING PROTEIN"/>
    <property type="match status" value="1"/>
</dbReference>
<dbReference type="InterPro" id="IPR026823">
    <property type="entry name" value="cEGF"/>
</dbReference>
<reference evidence="10" key="2">
    <citation type="submission" date="2017-10" db="EMBL/GenBank/DDBJ databases">
        <title>Ladona fulva Genome sequencing and assembly.</title>
        <authorList>
            <person name="Murali S."/>
            <person name="Richards S."/>
            <person name="Bandaranaike D."/>
            <person name="Bellair M."/>
            <person name="Blankenburg K."/>
            <person name="Chao H."/>
            <person name="Dinh H."/>
            <person name="Doddapaneni H."/>
            <person name="Dugan-Rocha S."/>
            <person name="Elkadiri S."/>
            <person name="Gnanaolivu R."/>
            <person name="Hernandez B."/>
            <person name="Skinner E."/>
            <person name="Javaid M."/>
            <person name="Lee S."/>
            <person name="Li M."/>
            <person name="Ming W."/>
            <person name="Munidasa M."/>
            <person name="Muniz J."/>
            <person name="Nguyen L."/>
            <person name="Hughes D."/>
            <person name="Osuji N."/>
            <person name="Pu L.-L."/>
            <person name="Puazo M."/>
            <person name="Qu C."/>
            <person name="Quiroz J."/>
            <person name="Raj R."/>
            <person name="Weissenberger G."/>
            <person name="Xin Y."/>
            <person name="Zou X."/>
            <person name="Han Y."/>
            <person name="Worley K."/>
            <person name="Muzny D."/>
            <person name="Gibbs R."/>
        </authorList>
    </citation>
    <scope>NUCLEOTIDE SEQUENCE</scope>
    <source>
        <strain evidence="10">Sampled in the wild</strain>
    </source>
</reference>
<dbReference type="PROSITE" id="PS00010">
    <property type="entry name" value="ASX_HYDROXYL"/>
    <property type="match status" value="1"/>
</dbReference>
<dbReference type="AlphaFoldDB" id="A0A8K0NZL5"/>
<sequence length="183" mass="20295">MSSGQCVNVQCSKGYHPNNEGQCTDIDECSVGNPCKRNQRCLNTMGSYRCINFLSCGAGHELNEAGTHCVASLYCSLLLRCNSFIISMFLIHCLRTCHDVDECQVFKDGRLCIGTCINEPGSYRCTCPDGYRLGSDGRSCQDIDECEIGNRCKPNEICIDTRGGYRCNSINCPPGYTRDKDHK</sequence>
<dbReference type="FunFam" id="2.10.25.10:FF:000014">
    <property type="entry name" value="Latent-transforming growth factor beta-binding protein 3"/>
    <property type="match status" value="1"/>
</dbReference>
<dbReference type="PROSITE" id="PS01186">
    <property type="entry name" value="EGF_2"/>
    <property type="match status" value="1"/>
</dbReference>
<dbReference type="EMBL" id="KZ308249">
    <property type="protein sequence ID" value="KAG8225724.1"/>
    <property type="molecule type" value="Genomic_DNA"/>
</dbReference>
<protein>
    <recommendedName>
        <fullName evidence="9">EGF-like domain-containing protein</fullName>
    </recommendedName>
</protein>
<dbReference type="Pfam" id="PF07645">
    <property type="entry name" value="EGF_CA"/>
    <property type="match status" value="1"/>
</dbReference>
<dbReference type="PROSITE" id="PS50026">
    <property type="entry name" value="EGF_3"/>
    <property type="match status" value="1"/>
</dbReference>
<name>A0A8K0NZL5_LADFU</name>
<feature type="domain" description="EGF-like" evidence="9">
    <location>
        <begin position="99"/>
        <end position="141"/>
    </location>
</feature>
<dbReference type="PANTHER" id="PTHR24034:SF209">
    <property type="entry name" value="EGF-LIKE DOMAIN-CONTAINING PROTEIN"/>
    <property type="match status" value="1"/>
</dbReference>
<dbReference type="InterPro" id="IPR018097">
    <property type="entry name" value="EGF_Ca-bd_CS"/>
</dbReference>
<dbReference type="SUPFAM" id="SSF57196">
    <property type="entry name" value="EGF/Laminin"/>
    <property type="match status" value="3"/>
</dbReference>
<dbReference type="FunFam" id="2.10.25.10:FF:000017">
    <property type="entry name" value="latent-transforming growth factor beta-binding protein 4 isoform X1"/>
    <property type="match status" value="1"/>
</dbReference>
<evidence type="ECO:0000256" key="7">
    <source>
        <dbReference type="ARBA" id="ARBA00023180"/>
    </source>
</evidence>
<proteinExistence type="predicted"/>
<evidence type="ECO:0000256" key="2">
    <source>
        <dbReference type="ARBA" id="ARBA00022525"/>
    </source>
</evidence>
<evidence type="ECO:0000256" key="1">
    <source>
        <dbReference type="ARBA" id="ARBA00004613"/>
    </source>
</evidence>
<accession>A0A8K0NZL5</accession>
<keyword evidence="7" id="KW-0325">Glycoprotein</keyword>
<dbReference type="InterPro" id="IPR050751">
    <property type="entry name" value="ECM_structural_protein"/>
</dbReference>
<evidence type="ECO:0000256" key="8">
    <source>
        <dbReference type="PROSITE-ProRule" id="PRU00076"/>
    </source>
</evidence>
<dbReference type="CDD" id="cd00054">
    <property type="entry name" value="EGF_CA"/>
    <property type="match status" value="3"/>
</dbReference>
<dbReference type="Gene3D" id="2.10.25.10">
    <property type="entry name" value="Laminin"/>
    <property type="match status" value="3"/>
</dbReference>
<dbReference type="Pfam" id="PF12662">
    <property type="entry name" value="cEGF"/>
    <property type="match status" value="1"/>
</dbReference>
<comment type="caution">
    <text evidence="8">Lacks conserved residue(s) required for the propagation of feature annotation.</text>
</comment>
<feature type="non-terminal residue" evidence="10">
    <location>
        <position position="1"/>
    </location>
</feature>
<dbReference type="PROSITE" id="PS01187">
    <property type="entry name" value="EGF_CA"/>
    <property type="match status" value="2"/>
</dbReference>
<evidence type="ECO:0000256" key="5">
    <source>
        <dbReference type="ARBA" id="ARBA00022737"/>
    </source>
</evidence>
<keyword evidence="11" id="KW-1185">Reference proteome</keyword>
<comment type="subcellular location">
    <subcellularLocation>
        <location evidence="1">Secreted</location>
    </subcellularLocation>
</comment>
<organism evidence="10 11">
    <name type="scientific">Ladona fulva</name>
    <name type="common">Scarce chaser dragonfly</name>
    <name type="synonym">Libellula fulva</name>
    <dbReference type="NCBI Taxonomy" id="123851"/>
    <lineage>
        <taxon>Eukaryota</taxon>
        <taxon>Metazoa</taxon>
        <taxon>Ecdysozoa</taxon>
        <taxon>Arthropoda</taxon>
        <taxon>Hexapoda</taxon>
        <taxon>Insecta</taxon>
        <taxon>Pterygota</taxon>
        <taxon>Palaeoptera</taxon>
        <taxon>Odonata</taxon>
        <taxon>Epiprocta</taxon>
        <taxon>Anisoptera</taxon>
        <taxon>Libelluloidea</taxon>
        <taxon>Libellulidae</taxon>
        <taxon>Ladona</taxon>
    </lineage>
</organism>
<evidence type="ECO:0000259" key="9">
    <source>
        <dbReference type="PROSITE" id="PS50026"/>
    </source>
</evidence>
<dbReference type="GO" id="GO:0005576">
    <property type="term" value="C:extracellular region"/>
    <property type="evidence" value="ECO:0007669"/>
    <property type="project" value="UniProtKB-SubCell"/>
</dbReference>